<evidence type="ECO:0000259" key="1">
    <source>
        <dbReference type="Pfam" id="PF12697"/>
    </source>
</evidence>
<sequence length="276" mass="29678">MDNARVNIAFERRGEGPPLVLLHGIGHRRQGWAPVMDMLAAEREVFAVDLPGFGDSPPLPDGAPYTLDTAVSALADAFAALGLDRPHIAGNSLGGLFALEAADRGLASSATVLSPAGFFNNLEFRYGMSVLRASRLGARVPETFLTRLARSPRRRTLMFGMIYGRPDLMDVETLAGDARAMRDAPGFEPTLRAGRTTRFLGSCADVPVTIAWGTKDRLLLRSQAIRAQRRLPDARFVWLEGCGHVPMADDPALVAKVLLEGSAHPLRGARPEAAAS</sequence>
<proteinExistence type="predicted"/>
<dbReference type="EMBL" id="JACHMQ010000001">
    <property type="protein sequence ID" value="MBB6398352.1"/>
    <property type="molecule type" value="Genomic_DNA"/>
</dbReference>
<gene>
    <name evidence="2" type="ORF">BKA00_005266</name>
</gene>
<dbReference type="SUPFAM" id="SSF53474">
    <property type="entry name" value="alpha/beta-Hydrolases"/>
    <property type="match status" value="1"/>
</dbReference>
<protein>
    <submittedName>
        <fullName evidence="2">Pimeloyl-ACP methyl ester carboxylesterase</fullName>
    </submittedName>
</protein>
<reference evidence="2 3" key="1">
    <citation type="submission" date="2020-08" db="EMBL/GenBank/DDBJ databases">
        <title>Sequencing the genomes of 1000 actinobacteria strains.</title>
        <authorList>
            <person name="Klenk H.-P."/>
        </authorList>
    </citation>
    <scope>NUCLEOTIDE SEQUENCE [LARGE SCALE GENOMIC DNA]</scope>
    <source>
        <strain evidence="2 3">DSM 43675</strain>
    </source>
</reference>
<dbReference type="GO" id="GO:0003824">
    <property type="term" value="F:catalytic activity"/>
    <property type="evidence" value="ECO:0007669"/>
    <property type="project" value="UniProtKB-ARBA"/>
</dbReference>
<dbReference type="InterPro" id="IPR029058">
    <property type="entry name" value="AB_hydrolase_fold"/>
</dbReference>
<feature type="domain" description="AB hydrolase-1" evidence="1">
    <location>
        <begin position="19"/>
        <end position="256"/>
    </location>
</feature>
<dbReference type="Proteomes" id="UP000546324">
    <property type="component" value="Unassembled WGS sequence"/>
</dbReference>
<comment type="caution">
    <text evidence="2">The sequence shown here is derived from an EMBL/GenBank/DDBJ whole genome shotgun (WGS) entry which is preliminary data.</text>
</comment>
<organism evidence="2 3">
    <name type="scientific">Actinomadura coerulea</name>
    <dbReference type="NCBI Taxonomy" id="46159"/>
    <lineage>
        <taxon>Bacteria</taxon>
        <taxon>Bacillati</taxon>
        <taxon>Actinomycetota</taxon>
        <taxon>Actinomycetes</taxon>
        <taxon>Streptosporangiales</taxon>
        <taxon>Thermomonosporaceae</taxon>
        <taxon>Actinomadura</taxon>
    </lineage>
</organism>
<evidence type="ECO:0000313" key="2">
    <source>
        <dbReference type="EMBL" id="MBB6398352.1"/>
    </source>
</evidence>
<dbReference type="PANTHER" id="PTHR46438">
    <property type="entry name" value="ALPHA/BETA-HYDROLASES SUPERFAMILY PROTEIN"/>
    <property type="match status" value="1"/>
</dbReference>
<accession>A0A7X0G2S8</accession>
<keyword evidence="3" id="KW-1185">Reference proteome</keyword>
<dbReference type="InterPro" id="IPR000073">
    <property type="entry name" value="AB_hydrolase_1"/>
</dbReference>
<evidence type="ECO:0000313" key="3">
    <source>
        <dbReference type="Proteomes" id="UP000546324"/>
    </source>
</evidence>
<dbReference type="Gene3D" id="3.40.50.1820">
    <property type="entry name" value="alpha/beta hydrolase"/>
    <property type="match status" value="1"/>
</dbReference>
<dbReference type="PRINTS" id="PR00111">
    <property type="entry name" value="ABHYDROLASE"/>
</dbReference>
<dbReference type="RefSeq" id="WP_230298773.1">
    <property type="nucleotide sequence ID" value="NZ_JACHMQ010000001.1"/>
</dbReference>
<dbReference type="Pfam" id="PF12697">
    <property type="entry name" value="Abhydrolase_6"/>
    <property type="match status" value="1"/>
</dbReference>
<dbReference type="PANTHER" id="PTHR46438:SF11">
    <property type="entry name" value="LIPASE-RELATED"/>
    <property type="match status" value="1"/>
</dbReference>
<dbReference type="AlphaFoldDB" id="A0A7X0G2S8"/>
<name>A0A7X0G2S8_9ACTN</name>